<evidence type="ECO:0000313" key="2">
    <source>
        <dbReference type="Proteomes" id="UP000789375"/>
    </source>
</evidence>
<gene>
    <name evidence="1" type="ORF">FMOSSE_LOCUS13314</name>
</gene>
<evidence type="ECO:0000313" key="1">
    <source>
        <dbReference type="EMBL" id="CAG8690341.1"/>
    </source>
</evidence>
<proteinExistence type="predicted"/>
<organism evidence="1 2">
    <name type="scientific">Funneliformis mosseae</name>
    <name type="common">Endomycorrhizal fungus</name>
    <name type="synonym">Glomus mosseae</name>
    <dbReference type="NCBI Taxonomy" id="27381"/>
    <lineage>
        <taxon>Eukaryota</taxon>
        <taxon>Fungi</taxon>
        <taxon>Fungi incertae sedis</taxon>
        <taxon>Mucoromycota</taxon>
        <taxon>Glomeromycotina</taxon>
        <taxon>Glomeromycetes</taxon>
        <taxon>Glomerales</taxon>
        <taxon>Glomeraceae</taxon>
        <taxon>Funneliformis</taxon>
    </lineage>
</organism>
<accession>A0A9N9HI99</accession>
<dbReference type="Proteomes" id="UP000789375">
    <property type="component" value="Unassembled WGS sequence"/>
</dbReference>
<protein>
    <submittedName>
        <fullName evidence="1">11432_t:CDS:1</fullName>
    </submittedName>
</protein>
<feature type="non-terminal residue" evidence="1">
    <location>
        <position position="108"/>
    </location>
</feature>
<sequence length="108" mass="12327">KEKNYAIQEIKENIKTLECDVTKIHQNLKSIGQEIYYLYDAMTKSSESSTSELSSAEEAYIIEEKLRESVFTLLNKVIHVNKKSVMGKKSRNNQCKTAGQLALSLLRI</sequence>
<name>A0A9N9HI99_FUNMO</name>
<keyword evidence="2" id="KW-1185">Reference proteome</keyword>
<dbReference type="EMBL" id="CAJVPP010007646">
    <property type="protein sequence ID" value="CAG8690341.1"/>
    <property type="molecule type" value="Genomic_DNA"/>
</dbReference>
<comment type="caution">
    <text evidence="1">The sequence shown here is derived from an EMBL/GenBank/DDBJ whole genome shotgun (WGS) entry which is preliminary data.</text>
</comment>
<dbReference type="AlphaFoldDB" id="A0A9N9HI99"/>
<reference evidence="1" key="1">
    <citation type="submission" date="2021-06" db="EMBL/GenBank/DDBJ databases">
        <authorList>
            <person name="Kallberg Y."/>
            <person name="Tangrot J."/>
            <person name="Rosling A."/>
        </authorList>
    </citation>
    <scope>NUCLEOTIDE SEQUENCE</scope>
    <source>
        <strain evidence="1">87-6 pot B 2015</strain>
    </source>
</reference>